<feature type="region of interest" description="Disordered" evidence="1">
    <location>
        <begin position="1"/>
        <end position="21"/>
    </location>
</feature>
<protein>
    <submittedName>
        <fullName evidence="2">CSON009226 protein</fullName>
    </submittedName>
</protein>
<dbReference type="EMBL" id="UFQT01000362">
    <property type="protein sequence ID" value="SSX23537.1"/>
    <property type="molecule type" value="Genomic_DNA"/>
</dbReference>
<name>A0A336M577_CULSO</name>
<evidence type="ECO:0000256" key="1">
    <source>
        <dbReference type="SAM" id="MobiDB-lite"/>
    </source>
</evidence>
<dbReference type="VEuPathDB" id="VectorBase:CSON009226"/>
<accession>A0A336M577</accession>
<organism evidence="2">
    <name type="scientific">Culicoides sonorensis</name>
    <name type="common">Biting midge</name>
    <dbReference type="NCBI Taxonomy" id="179676"/>
    <lineage>
        <taxon>Eukaryota</taxon>
        <taxon>Metazoa</taxon>
        <taxon>Ecdysozoa</taxon>
        <taxon>Arthropoda</taxon>
        <taxon>Hexapoda</taxon>
        <taxon>Insecta</taxon>
        <taxon>Pterygota</taxon>
        <taxon>Neoptera</taxon>
        <taxon>Endopterygota</taxon>
        <taxon>Diptera</taxon>
        <taxon>Nematocera</taxon>
        <taxon>Chironomoidea</taxon>
        <taxon>Ceratopogonidae</taxon>
        <taxon>Ceratopogoninae</taxon>
        <taxon>Culicoides</taxon>
        <taxon>Monoculicoides</taxon>
    </lineage>
</organism>
<reference evidence="2" key="1">
    <citation type="submission" date="2018-07" db="EMBL/GenBank/DDBJ databases">
        <authorList>
            <person name="Quirk P.G."/>
            <person name="Krulwich T.A."/>
        </authorList>
    </citation>
    <scope>NUCLEOTIDE SEQUENCE</scope>
</reference>
<proteinExistence type="predicted"/>
<dbReference type="AlphaFoldDB" id="A0A336M577"/>
<sequence length="85" mass="9674">MIDQSNRAVYTHPGPSGGYPDAMSYMMDGQAQMMHRPPEAGFHQGYHYPPAEYYGHHFNEDEDKGKKYNNNIKKAPLLVATLFVI</sequence>
<evidence type="ECO:0000313" key="2">
    <source>
        <dbReference type="EMBL" id="SSX23537.1"/>
    </source>
</evidence>
<gene>
    <name evidence="2" type="primary">CSON009226</name>
</gene>